<proteinExistence type="inferred from homology"/>
<feature type="domain" description="RING-type" evidence="13">
    <location>
        <begin position="75"/>
        <end position="123"/>
    </location>
</feature>
<evidence type="ECO:0000256" key="3">
    <source>
        <dbReference type="ARBA" id="ARBA00013701"/>
    </source>
</evidence>
<evidence type="ECO:0000256" key="12">
    <source>
        <dbReference type="SAM" id="MobiDB-lite"/>
    </source>
</evidence>
<comment type="subcellular location">
    <subcellularLocation>
        <location evidence="1 11">Membrane</location>
        <topology evidence="1 11">Single-pass membrane protein</topology>
    </subcellularLocation>
</comment>
<keyword evidence="8 11" id="KW-1133">Transmembrane helix</keyword>
<gene>
    <name evidence="14" type="ORF">E2986_00244</name>
</gene>
<dbReference type="GO" id="GO:0008270">
    <property type="term" value="F:zinc ion binding"/>
    <property type="evidence" value="ECO:0007669"/>
    <property type="project" value="UniProtKB-UniRule"/>
</dbReference>
<dbReference type="InterPro" id="IPR001841">
    <property type="entry name" value="Znf_RING"/>
</dbReference>
<dbReference type="InterPro" id="IPR039043">
    <property type="entry name" value="ZFPL1"/>
</dbReference>
<dbReference type="AlphaFoldDB" id="A0A833RTN9"/>
<keyword evidence="5 11" id="KW-0479">Metal-binding</keyword>
<evidence type="ECO:0000256" key="8">
    <source>
        <dbReference type="ARBA" id="ARBA00022989"/>
    </source>
</evidence>
<feature type="compositionally biased region" description="Basic and acidic residues" evidence="12">
    <location>
        <begin position="160"/>
        <end position="174"/>
    </location>
</feature>
<dbReference type="GO" id="GO:0005794">
    <property type="term" value="C:Golgi apparatus"/>
    <property type="evidence" value="ECO:0007669"/>
    <property type="project" value="TreeGrafter"/>
</dbReference>
<dbReference type="PANTHER" id="PTHR12981:SF0">
    <property type="entry name" value="ZINC FINGER PROTEIN-LIKE 1"/>
    <property type="match status" value="1"/>
</dbReference>
<evidence type="ECO:0000256" key="2">
    <source>
        <dbReference type="ARBA" id="ARBA00005561"/>
    </source>
</evidence>
<keyword evidence="4 11" id="KW-0812">Transmembrane</keyword>
<dbReference type="Pfam" id="PF25998">
    <property type="entry name" value="U-box_ZFPL1"/>
    <property type="match status" value="1"/>
</dbReference>
<protein>
    <recommendedName>
        <fullName evidence="3 11">Zinc finger protein-like 1 homolog</fullName>
    </recommendedName>
</protein>
<dbReference type="SMART" id="SM00184">
    <property type="entry name" value="RING"/>
    <property type="match status" value="1"/>
</dbReference>
<evidence type="ECO:0000313" key="14">
    <source>
        <dbReference type="EMBL" id="KAF3422672.1"/>
    </source>
</evidence>
<sequence>MGLCKCPKRRVTNLFCFEHRVNVCEHCMVTNHPKNYKELKNHEQSSPLTDAHTFFQCIVQSYILWLHDHDYNPICTLCSVNLSEGDCVRLTCYHMYHWACLDKYARELPATTAPAGYTCPTCKERIFPDSKLVSPVADVLREKLAGVNWARAGLGLPLLSEDREQKPEPEHPSLRIETTSYQNHALTTSSPSTATSRTISSVNSVHSNINNVHLNNQKVGPPYSIVNIDSSMGLSQPTSRKVCEAYDDPKEMSFDHDENKYRRKSAVEWFLRWWKLIVSPPTRRRNTPGSLYRRYTVLGIMGILAFIGMLILFSWLGKMATDGDPSYDLRADPNILVDDKPAI</sequence>
<dbReference type="InterPro" id="IPR013083">
    <property type="entry name" value="Znf_RING/FYVE/PHD"/>
</dbReference>
<keyword evidence="7 11" id="KW-0862">Zinc</keyword>
<comment type="similarity">
    <text evidence="2 11">Belongs to the ZFPL1 family.</text>
</comment>
<feature type="region of interest" description="Disordered" evidence="12">
    <location>
        <begin position="160"/>
        <end position="196"/>
    </location>
</feature>
<evidence type="ECO:0000259" key="13">
    <source>
        <dbReference type="PROSITE" id="PS50089"/>
    </source>
</evidence>
<evidence type="ECO:0000256" key="10">
    <source>
        <dbReference type="PROSITE-ProRule" id="PRU00175"/>
    </source>
</evidence>
<dbReference type="Gene3D" id="3.30.40.10">
    <property type="entry name" value="Zinc/RING finger domain, C3HC4 (zinc finger)"/>
    <property type="match status" value="1"/>
</dbReference>
<feature type="compositionally biased region" description="Low complexity" evidence="12">
    <location>
        <begin position="187"/>
        <end position="196"/>
    </location>
</feature>
<evidence type="ECO:0000256" key="11">
    <source>
        <dbReference type="RuleBase" id="RU369078"/>
    </source>
</evidence>
<dbReference type="GO" id="GO:0016020">
    <property type="term" value="C:membrane"/>
    <property type="evidence" value="ECO:0007669"/>
    <property type="project" value="UniProtKB-SubCell"/>
</dbReference>
<dbReference type="InterPro" id="IPR058730">
    <property type="entry name" value="U-box_ZFPL1-like"/>
</dbReference>
<dbReference type="SUPFAM" id="SSF57850">
    <property type="entry name" value="RING/U-box"/>
    <property type="match status" value="1"/>
</dbReference>
<evidence type="ECO:0000256" key="4">
    <source>
        <dbReference type="ARBA" id="ARBA00022692"/>
    </source>
</evidence>
<dbReference type="InterPro" id="IPR058731">
    <property type="entry name" value="Znf-B_box_ZFPL1-like"/>
</dbReference>
<feature type="transmembrane region" description="Helical" evidence="11">
    <location>
        <begin position="295"/>
        <end position="316"/>
    </location>
</feature>
<evidence type="ECO:0000256" key="9">
    <source>
        <dbReference type="ARBA" id="ARBA00023136"/>
    </source>
</evidence>
<name>A0A833RTN9_9HYME</name>
<dbReference type="EMBL" id="WNWW01000661">
    <property type="protein sequence ID" value="KAF3422672.1"/>
    <property type="molecule type" value="Genomic_DNA"/>
</dbReference>
<evidence type="ECO:0000313" key="15">
    <source>
        <dbReference type="Proteomes" id="UP000655588"/>
    </source>
</evidence>
<evidence type="ECO:0000256" key="7">
    <source>
        <dbReference type="ARBA" id="ARBA00022833"/>
    </source>
</evidence>
<dbReference type="PROSITE" id="PS50089">
    <property type="entry name" value="ZF_RING_2"/>
    <property type="match status" value="1"/>
</dbReference>
<keyword evidence="6 10" id="KW-0863">Zinc-finger</keyword>
<accession>A0A833RTN9</accession>
<feature type="compositionally biased region" description="Polar residues" evidence="12">
    <location>
        <begin position="176"/>
        <end position="186"/>
    </location>
</feature>
<keyword evidence="15" id="KW-1185">Reference proteome</keyword>
<reference evidence="14" key="1">
    <citation type="submission" date="2019-11" db="EMBL/GenBank/DDBJ databases">
        <title>The nuclear and mitochondrial genomes of Frieseomelitta varia - a highly eusocial stingless bee (Meliponini) with a permanently sterile worker caste.</title>
        <authorList>
            <person name="Freitas F.C.P."/>
            <person name="Lourenco A.P."/>
            <person name="Nunes F.M.F."/>
            <person name="Paschoal A.R."/>
            <person name="Abreu F.C.P."/>
            <person name="Barbin F.O."/>
            <person name="Bataglia L."/>
            <person name="Cardoso-Junior C.A.M."/>
            <person name="Cervoni M.S."/>
            <person name="Silva S.R."/>
            <person name="Dalarmi F."/>
            <person name="Del Lama M.A."/>
            <person name="Depintor T.S."/>
            <person name="Ferreira K.M."/>
            <person name="Goria P.S."/>
            <person name="Jaskot M.C."/>
            <person name="Lago D.C."/>
            <person name="Luna-Lucena D."/>
            <person name="Moda L.M."/>
            <person name="Nascimento L."/>
            <person name="Pedrino M."/>
            <person name="Rabico F.O."/>
            <person name="Sanches F.C."/>
            <person name="Santos D.E."/>
            <person name="Santos C.G."/>
            <person name="Vieira J."/>
            <person name="Lopes T.F."/>
            <person name="Barchuk A.R."/>
            <person name="Hartfelder K."/>
            <person name="Simoes Z.L.P."/>
            <person name="Bitondi M.M.G."/>
            <person name="Pinheiro D.G."/>
        </authorList>
    </citation>
    <scope>NUCLEOTIDE SEQUENCE</scope>
    <source>
        <strain evidence="14">USP_RPSP 00005682</strain>
        <tissue evidence="14">Whole individual</tissue>
    </source>
</reference>
<dbReference type="CDD" id="cd16487">
    <property type="entry name" value="mRING-H2-C3DHC3_ZFPL1"/>
    <property type="match status" value="1"/>
</dbReference>
<dbReference type="Proteomes" id="UP000655588">
    <property type="component" value="Unassembled WGS sequence"/>
</dbReference>
<evidence type="ECO:0000256" key="5">
    <source>
        <dbReference type="ARBA" id="ARBA00022723"/>
    </source>
</evidence>
<comment type="caution">
    <text evidence="14">The sequence shown here is derived from an EMBL/GenBank/DDBJ whole genome shotgun (WGS) entry which is preliminary data.</text>
</comment>
<evidence type="ECO:0000256" key="1">
    <source>
        <dbReference type="ARBA" id="ARBA00004167"/>
    </source>
</evidence>
<dbReference type="Pfam" id="PF25993">
    <property type="entry name" value="zf-B_box_ZFPL1"/>
    <property type="match status" value="1"/>
</dbReference>
<evidence type="ECO:0000256" key="6">
    <source>
        <dbReference type="ARBA" id="ARBA00022771"/>
    </source>
</evidence>
<organism evidence="14 15">
    <name type="scientific">Frieseomelitta varia</name>
    <dbReference type="NCBI Taxonomy" id="561572"/>
    <lineage>
        <taxon>Eukaryota</taxon>
        <taxon>Metazoa</taxon>
        <taxon>Ecdysozoa</taxon>
        <taxon>Arthropoda</taxon>
        <taxon>Hexapoda</taxon>
        <taxon>Insecta</taxon>
        <taxon>Pterygota</taxon>
        <taxon>Neoptera</taxon>
        <taxon>Endopterygota</taxon>
        <taxon>Hymenoptera</taxon>
        <taxon>Apocrita</taxon>
        <taxon>Aculeata</taxon>
        <taxon>Apoidea</taxon>
        <taxon>Anthophila</taxon>
        <taxon>Apidae</taxon>
        <taxon>Frieseomelitta</taxon>
    </lineage>
</organism>
<keyword evidence="9 11" id="KW-0472">Membrane</keyword>
<dbReference type="PANTHER" id="PTHR12981">
    <property type="entry name" value="ZINC FINGER PROTEIN-LIKE 1"/>
    <property type="match status" value="1"/>
</dbReference>